<dbReference type="EMBL" id="WUBS01000015">
    <property type="protein sequence ID" value="NDL64993.1"/>
    <property type="molecule type" value="Genomic_DNA"/>
</dbReference>
<dbReference type="InterPro" id="IPR029062">
    <property type="entry name" value="Class_I_gatase-like"/>
</dbReference>
<dbReference type="FunFam" id="3.40.50.880:FF:000015">
    <property type="entry name" value="Protein DJ-1 homolog C"/>
    <property type="match status" value="1"/>
</dbReference>
<dbReference type="Gene3D" id="3.40.50.880">
    <property type="match status" value="1"/>
</dbReference>
<dbReference type="SUPFAM" id="SSF52317">
    <property type="entry name" value="Class I glutamine amidotransferase-like"/>
    <property type="match status" value="1"/>
</dbReference>
<keyword evidence="4" id="KW-1185">Reference proteome</keyword>
<reference evidence="3 4" key="1">
    <citation type="submission" date="2019-12" db="EMBL/GenBank/DDBJ databases">
        <authorList>
            <person name="Lee S.D."/>
        </authorList>
    </citation>
    <scope>NUCLEOTIDE SEQUENCE [LARGE SCALE GENOMIC DNA]</scope>
    <source>
        <strain evidence="3 4">SAP-6</strain>
    </source>
</reference>
<evidence type="ECO:0000313" key="3">
    <source>
        <dbReference type="EMBL" id="NDL64993.1"/>
    </source>
</evidence>
<dbReference type="GO" id="GO:0036524">
    <property type="term" value="F:protein deglycase activity"/>
    <property type="evidence" value="ECO:0007669"/>
    <property type="project" value="UniProtKB-EC"/>
</dbReference>
<organism evidence="3 4">
    <name type="scientific">Acerihabitans arboris</name>
    <dbReference type="NCBI Taxonomy" id="2691583"/>
    <lineage>
        <taxon>Bacteria</taxon>
        <taxon>Pseudomonadati</taxon>
        <taxon>Pseudomonadota</taxon>
        <taxon>Gammaproteobacteria</taxon>
        <taxon>Enterobacterales</taxon>
        <taxon>Pectobacteriaceae</taxon>
        <taxon>Acerihabitans</taxon>
    </lineage>
</organism>
<dbReference type="InterPro" id="IPR050325">
    <property type="entry name" value="Prot/Nucl_acid_deglycase"/>
</dbReference>
<feature type="domain" description="DJ-1/PfpI" evidence="2">
    <location>
        <begin position="4"/>
        <end position="170"/>
    </location>
</feature>
<sequence>MGVSAMVCLANGSEETEAVTVIDLLVRAGVDVTVAGVGAKDTQEIVCSRGVRLLADAPLAQVAGRAFDAIVLPGGVKGAEALRDSATLIDCLRRAHRAGALVAAICAAPALVLVHHRLFPEAGMTGFPALKDRIPAARWREQRVVYDKQANLLTSQGPGTAMEFALHIIARLLGNDKAAEVAAQLVLPAGMEDFAT</sequence>
<protein>
    <submittedName>
        <fullName evidence="3">Protein deglycase YajL</fullName>
        <ecNumber evidence="3">3.5.1.124</ecNumber>
    </submittedName>
</protein>
<dbReference type="PANTHER" id="PTHR48094:SF23">
    <property type="entry name" value="PROTEIN_NUCLEIC ACID DEGLYCASE 3"/>
    <property type="match status" value="1"/>
</dbReference>
<evidence type="ECO:0000256" key="1">
    <source>
        <dbReference type="ARBA" id="ARBA00022737"/>
    </source>
</evidence>
<dbReference type="PANTHER" id="PTHR48094">
    <property type="entry name" value="PROTEIN/NUCLEIC ACID DEGLYCASE DJ-1-RELATED"/>
    <property type="match status" value="1"/>
</dbReference>
<dbReference type="NCBIfam" id="NF008605">
    <property type="entry name" value="PRK11574.1"/>
    <property type="match status" value="1"/>
</dbReference>
<dbReference type="GO" id="GO:0005737">
    <property type="term" value="C:cytoplasm"/>
    <property type="evidence" value="ECO:0007669"/>
    <property type="project" value="UniProtKB-ARBA"/>
</dbReference>
<name>A0A845SIK2_9GAMM</name>
<dbReference type="Proteomes" id="UP000461443">
    <property type="component" value="Unassembled WGS sequence"/>
</dbReference>
<dbReference type="InterPro" id="IPR006287">
    <property type="entry name" value="DJ-1"/>
</dbReference>
<keyword evidence="1" id="KW-0677">Repeat</keyword>
<dbReference type="InterPro" id="IPR002818">
    <property type="entry name" value="DJ-1/PfpI"/>
</dbReference>
<reference evidence="3 4" key="2">
    <citation type="submission" date="2020-02" db="EMBL/GenBank/DDBJ databases">
        <title>The new genus of Enterobacteriales.</title>
        <authorList>
            <person name="Kim I.S."/>
        </authorList>
    </citation>
    <scope>NUCLEOTIDE SEQUENCE [LARGE SCALE GENOMIC DNA]</scope>
    <source>
        <strain evidence="3 4">SAP-6</strain>
    </source>
</reference>
<evidence type="ECO:0000313" key="4">
    <source>
        <dbReference type="Proteomes" id="UP000461443"/>
    </source>
</evidence>
<dbReference type="Pfam" id="PF01965">
    <property type="entry name" value="DJ-1_PfpI"/>
    <property type="match status" value="1"/>
</dbReference>
<comment type="caution">
    <text evidence="3">The sequence shown here is derived from an EMBL/GenBank/DDBJ whole genome shotgun (WGS) entry which is preliminary data.</text>
</comment>
<keyword evidence="3" id="KW-0378">Hydrolase</keyword>
<dbReference type="NCBIfam" id="TIGR01383">
    <property type="entry name" value="not_thiJ"/>
    <property type="match status" value="1"/>
</dbReference>
<evidence type="ECO:0000259" key="2">
    <source>
        <dbReference type="Pfam" id="PF01965"/>
    </source>
</evidence>
<proteinExistence type="predicted"/>
<accession>A0A845SIK2</accession>
<dbReference type="AlphaFoldDB" id="A0A845SIK2"/>
<dbReference type="CDD" id="cd03135">
    <property type="entry name" value="GATase1_DJ-1"/>
    <property type="match status" value="1"/>
</dbReference>
<dbReference type="EC" id="3.5.1.124" evidence="3"/>
<gene>
    <name evidence="3" type="primary">yajL</name>
    <name evidence="3" type="ORF">GRH90_19865</name>
</gene>
<dbReference type="RefSeq" id="WP_162367698.1">
    <property type="nucleotide sequence ID" value="NZ_WUBS01000015.1"/>
</dbReference>